<proteinExistence type="predicted"/>
<organism evidence="2 3">
    <name type="scientific">Staphylotrichum tortipilum</name>
    <dbReference type="NCBI Taxonomy" id="2831512"/>
    <lineage>
        <taxon>Eukaryota</taxon>
        <taxon>Fungi</taxon>
        <taxon>Dikarya</taxon>
        <taxon>Ascomycota</taxon>
        <taxon>Pezizomycotina</taxon>
        <taxon>Sordariomycetes</taxon>
        <taxon>Sordariomycetidae</taxon>
        <taxon>Sordariales</taxon>
        <taxon>Chaetomiaceae</taxon>
        <taxon>Staphylotrichum</taxon>
    </lineage>
</organism>
<sequence>MKSFLLLPAVLSLLDTAAAWSSTNYWQTSLITSGKTASTTSISVLPTGTDTATASTSSTTTFTSGGLTILLTVYDLFYRPSAAVCTPSRVLTPCGPTPTLSRVTATTITTTYWAPVHLANPTSCTKTSFDYTTASTVALPSQWIPDIAQQATQSVEALLVTTYIKTLSINMGGQAVTTSVCDVYLRTDAVLAVIYTAESSLLRECVDPRDYACNQLTSALAQGAGVVGTKTTCERSGQTYPPVAVAAGGGSGGGSGSGNGGAGATGTAGAASPTKSSAAGAVGVPRAVVGGVMGVVGWGVLAWI</sequence>
<evidence type="ECO:0000313" key="2">
    <source>
        <dbReference type="EMBL" id="KAK3896837.1"/>
    </source>
</evidence>
<evidence type="ECO:0000313" key="3">
    <source>
        <dbReference type="Proteomes" id="UP001303889"/>
    </source>
</evidence>
<dbReference type="EMBL" id="MU856376">
    <property type="protein sequence ID" value="KAK3896837.1"/>
    <property type="molecule type" value="Genomic_DNA"/>
</dbReference>
<reference evidence="2" key="1">
    <citation type="journal article" date="2023" name="Mol. Phylogenet. Evol.">
        <title>Genome-scale phylogeny and comparative genomics of the fungal order Sordariales.</title>
        <authorList>
            <person name="Hensen N."/>
            <person name="Bonometti L."/>
            <person name="Westerberg I."/>
            <person name="Brannstrom I.O."/>
            <person name="Guillou S."/>
            <person name="Cros-Aarteil S."/>
            <person name="Calhoun S."/>
            <person name="Haridas S."/>
            <person name="Kuo A."/>
            <person name="Mondo S."/>
            <person name="Pangilinan J."/>
            <person name="Riley R."/>
            <person name="LaButti K."/>
            <person name="Andreopoulos B."/>
            <person name="Lipzen A."/>
            <person name="Chen C."/>
            <person name="Yan M."/>
            <person name="Daum C."/>
            <person name="Ng V."/>
            <person name="Clum A."/>
            <person name="Steindorff A."/>
            <person name="Ohm R.A."/>
            <person name="Martin F."/>
            <person name="Silar P."/>
            <person name="Natvig D.O."/>
            <person name="Lalanne C."/>
            <person name="Gautier V."/>
            <person name="Ament-Velasquez S.L."/>
            <person name="Kruys A."/>
            <person name="Hutchinson M.I."/>
            <person name="Powell A.J."/>
            <person name="Barry K."/>
            <person name="Miller A.N."/>
            <person name="Grigoriev I.V."/>
            <person name="Debuchy R."/>
            <person name="Gladieux P."/>
            <person name="Hiltunen Thoren M."/>
            <person name="Johannesson H."/>
        </authorList>
    </citation>
    <scope>NUCLEOTIDE SEQUENCE</scope>
    <source>
        <strain evidence="2">CBS 103.79</strain>
    </source>
</reference>
<protein>
    <submittedName>
        <fullName evidence="2">Uncharacterized protein</fullName>
    </submittedName>
</protein>
<reference evidence="2" key="2">
    <citation type="submission" date="2023-05" db="EMBL/GenBank/DDBJ databases">
        <authorList>
            <consortium name="Lawrence Berkeley National Laboratory"/>
            <person name="Steindorff A."/>
            <person name="Hensen N."/>
            <person name="Bonometti L."/>
            <person name="Westerberg I."/>
            <person name="Brannstrom I.O."/>
            <person name="Guillou S."/>
            <person name="Cros-Aarteil S."/>
            <person name="Calhoun S."/>
            <person name="Haridas S."/>
            <person name="Kuo A."/>
            <person name="Mondo S."/>
            <person name="Pangilinan J."/>
            <person name="Riley R."/>
            <person name="Labutti K."/>
            <person name="Andreopoulos B."/>
            <person name="Lipzen A."/>
            <person name="Chen C."/>
            <person name="Yanf M."/>
            <person name="Daum C."/>
            <person name="Ng V."/>
            <person name="Clum A."/>
            <person name="Ohm R."/>
            <person name="Martin F."/>
            <person name="Silar P."/>
            <person name="Natvig D."/>
            <person name="Lalanne C."/>
            <person name="Gautier V."/>
            <person name="Ament-Velasquez S.L."/>
            <person name="Kruys A."/>
            <person name="Hutchinson M.I."/>
            <person name="Powell A.J."/>
            <person name="Barry K."/>
            <person name="Miller A.N."/>
            <person name="Grigoriev I.V."/>
            <person name="Debuchy R."/>
            <person name="Gladieux P."/>
            <person name="Thoren M.H."/>
            <person name="Johannesson H."/>
        </authorList>
    </citation>
    <scope>NUCLEOTIDE SEQUENCE</scope>
    <source>
        <strain evidence="2">CBS 103.79</strain>
    </source>
</reference>
<evidence type="ECO:0000256" key="1">
    <source>
        <dbReference type="SAM" id="SignalP"/>
    </source>
</evidence>
<name>A0AAN6RMF2_9PEZI</name>
<comment type="caution">
    <text evidence="2">The sequence shown here is derived from an EMBL/GenBank/DDBJ whole genome shotgun (WGS) entry which is preliminary data.</text>
</comment>
<accession>A0AAN6RMF2</accession>
<dbReference type="AlphaFoldDB" id="A0AAN6RMF2"/>
<keyword evidence="1" id="KW-0732">Signal</keyword>
<gene>
    <name evidence="2" type="ORF">C8A05DRAFT_20273</name>
</gene>
<keyword evidence="3" id="KW-1185">Reference proteome</keyword>
<dbReference type="Proteomes" id="UP001303889">
    <property type="component" value="Unassembled WGS sequence"/>
</dbReference>
<feature type="chain" id="PRO_5042993605" evidence="1">
    <location>
        <begin position="20"/>
        <end position="304"/>
    </location>
</feature>
<feature type="signal peptide" evidence="1">
    <location>
        <begin position="1"/>
        <end position="19"/>
    </location>
</feature>